<accession>A0A346A1Y5</accession>
<dbReference type="Proteomes" id="UP000254889">
    <property type="component" value="Chromosome"/>
</dbReference>
<keyword evidence="2" id="KW-1185">Reference proteome</keyword>
<name>A0A346A1Y5_9HYPH</name>
<proteinExistence type="predicted"/>
<dbReference type="AlphaFoldDB" id="A0A346A1Y5"/>
<evidence type="ECO:0000313" key="2">
    <source>
        <dbReference type="Proteomes" id="UP000254889"/>
    </source>
</evidence>
<dbReference type="KEGG" id="ptaw:DW352_23285"/>
<gene>
    <name evidence="1" type="ORF">DW352_23285</name>
</gene>
<dbReference type="EMBL" id="CP031417">
    <property type="protein sequence ID" value="AXK83182.1"/>
    <property type="molecule type" value="Genomic_DNA"/>
</dbReference>
<sequence>MNVLQFPGRDLPHDWQRSEMNALLAAAGESLDKGTVTGWEIGETERGDPQLYLLGPAPDHECVLCVSRLGRQYVLEDGEGRILCEHDAIGSLSDQVRHALRHKKAAIIARATVVWLAIKESIEERMEPILGEPVELLSHMAPQLVALV</sequence>
<reference evidence="1 2" key="1">
    <citation type="submission" date="2018-07" db="EMBL/GenBank/DDBJ databases">
        <authorList>
            <person name="Quirk P.G."/>
            <person name="Krulwich T.A."/>
        </authorList>
    </citation>
    <scope>NUCLEOTIDE SEQUENCE [LARGE SCALE GENOMIC DNA]</scope>
    <source>
        <strain evidence="1 2">CC-BB4</strain>
    </source>
</reference>
<dbReference type="RefSeq" id="WP_115693561.1">
    <property type="nucleotide sequence ID" value="NZ_CP031417.1"/>
</dbReference>
<organism evidence="1 2">
    <name type="scientific">Pseudolabrys taiwanensis</name>
    <dbReference type="NCBI Taxonomy" id="331696"/>
    <lineage>
        <taxon>Bacteria</taxon>
        <taxon>Pseudomonadati</taxon>
        <taxon>Pseudomonadota</taxon>
        <taxon>Alphaproteobacteria</taxon>
        <taxon>Hyphomicrobiales</taxon>
        <taxon>Xanthobacteraceae</taxon>
        <taxon>Pseudolabrys</taxon>
    </lineage>
</organism>
<dbReference type="OrthoDB" id="8227551at2"/>
<evidence type="ECO:0000313" key="1">
    <source>
        <dbReference type="EMBL" id="AXK83182.1"/>
    </source>
</evidence>
<protein>
    <submittedName>
        <fullName evidence="1">Uncharacterized protein</fullName>
    </submittedName>
</protein>